<comment type="caution">
    <text evidence="1">The sequence shown here is derived from an EMBL/GenBank/DDBJ whole genome shotgun (WGS) entry which is preliminary data.</text>
</comment>
<protein>
    <submittedName>
        <fullName evidence="1">Uncharacterized protein</fullName>
    </submittedName>
</protein>
<reference evidence="1 2" key="1">
    <citation type="submission" date="2020-07" db="EMBL/GenBank/DDBJ databases">
        <title>Novel species isolated from subtropical streams in China.</title>
        <authorList>
            <person name="Lu H."/>
        </authorList>
    </citation>
    <scope>NUCLEOTIDE SEQUENCE [LARGE SCALE GENOMIC DNA]</scope>
    <source>
        <strain evidence="1 2">FT3S</strain>
    </source>
</reference>
<sequence>MTKSILLARPHPFIVTDMMPFLTQAGFRVVKPEGYANLATLARSCTGAVVSLAISSSVPESAAEVYQKLRAAAPALPVLFAGISSLDSLRGSMERIAQQAGMQAAILGISAANERTGGLGKSDTLLYVSKEDLADTARRQMAARMVLRHLR</sequence>
<name>A0A7W2EE05_9BURK</name>
<keyword evidence="2" id="KW-1185">Reference proteome</keyword>
<dbReference type="AlphaFoldDB" id="A0A7W2EE05"/>
<gene>
    <name evidence="1" type="ORF">H3H36_02395</name>
</gene>
<evidence type="ECO:0000313" key="2">
    <source>
        <dbReference type="Proteomes" id="UP000566711"/>
    </source>
</evidence>
<accession>A0A7W2EE05</accession>
<proteinExistence type="predicted"/>
<organism evidence="1 2">
    <name type="scientific">Rugamonas fusca</name>
    <dbReference type="NCBI Taxonomy" id="2758568"/>
    <lineage>
        <taxon>Bacteria</taxon>
        <taxon>Pseudomonadati</taxon>
        <taxon>Pseudomonadota</taxon>
        <taxon>Betaproteobacteria</taxon>
        <taxon>Burkholderiales</taxon>
        <taxon>Oxalobacteraceae</taxon>
        <taxon>Telluria group</taxon>
        <taxon>Rugamonas</taxon>
    </lineage>
</organism>
<dbReference type="RefSeq" id="WP_182213559.1">
    <property type="nucleotide sequence ID" value="NZ_JACEZS010000001.1"/>
</dbReference>
<dbReference type="Proteomes" id="UP000566711">
    <property type="component" value="Unassembled WGS sequence"/>
</dbReference>
<dbReference type="EMBL" id="JACEZS010000001">
    <property type="protein sequence ID" value="MBA5604213.1"/>
    <property type="molecule type" value="Genomic_DNA"/>
</dbReference>
<evidence type="ECO:0000313" key="1">
    <source>
        <dbReference type="EMBL" id="MBA5604213.1"/>
    </source>
</evidence>